<evidence type="ECO:0000256" key="9">
    <source>
        <dbReference type="PROSITE-ProRule" id="PRU10141"/>
    </source>
</evidence>
<dbReference type="GO" id="GO:0005524">
    <property type="term" value="F:ATP binding"/>
    <property type="evidence" value="ECO:0007669"/>
    <property type="project" value="UniProtKB-UniRule"/>
</dbReference>
<evidence type="ECO:0000256" key="4">
    <source>
        <dbReference type="ARBA" id="ARBA00022679"/>
    </source>
</evidence>
<dbReference type="GO" id="GO:0008353">
    <property type="term" value="F:RNA polymerase II CTD heptapeptide repeat kinase activity"/>
    <property type="evidence" value="ECO:0007669"/>
    <property type="project" value="TreeGrafter"/>
</dbReference>
<keyword evidence="3 10" id="KW-0723">Serine/threonine-protein kinase</keyword>
<evidence type="ECO:0000256" key="2">
    <source>
        <dbReference type="ARBA" id="ARBA00006485"/>
    </source>
</evidence>
<evidence type="ECO:0000256" key="8">
    <source>
        <dbReference type="ARBA" id="ARBA00023242"/>
    </source>
</evidence>
<dbReference type="VEuPathDB" id="MicrosporidiaDB:ECU08_1790"/>
<sequence length="309" mass="35310">MEKYENIKQVGEGAFGQVYKSRRTSDGAVFAIKKMPVDRETGFPFTAIREIKLCKSVINKHIIGLDEIVFEEGFIFVVLEYMPYDLTGLLASGAKLSTDQIRSITSQLIEAVSSMHGMGLVHRDIKPSNILLDCHGMLKLTDFGLTREISGMMTNRVCTLWYRAPELLLGETSYSLKVDAWSVGCIMLEMRLGRPPYRGSDEVSQIKLIFEELGIPQDKYKWSDLLDVDIYSKSRSTEEIIAERYGHLFDEEELKVLSGFLCLTSRKRLSVANSRYFTVISSHKNTYIPLSFEEAHELYTKERKEMKKP</sequence>
<dbReference type="PROSITE" id="PS00107">
    <property type="entry name" value="PROTEIN_KINASE_ATP"/>
    <property type="match status" value="1"/>
</dbReference>
<keyword evidence="4" id="KW-0808">Transferase</keyword>
<dbReference type="InterPro" id="IPR050108">
    <property type="entry name" value="CDK"/>
</dbReference>
<dbReference type="Gene3D" id="3.30.200.20">
    <property type="entry name" value="Phosphorylase Kinase, domain 1"/>
    <property type="match status" value="1"/>
</dbReference>
<dbReference type="VEuPathDB" id="MicrosporidiaDB:AEWD_081760"/>
<dbReference type="SMART" id="SM00220">
    <property type="entry name" value="S_TKc"/>
    <property type="match status" value="1"/>
</dbReference>
<dbReference type="Gene3D" id="1.10.510.10">
    <property type="entry name" value="Transferase(Phosphotransferase) domain 1"/>
    <property type="match status" value="1"/>
</dbReference>
<evidence type="ECO:0000256" key="3">
    <source>
        <dbReference type="ARBA" id="ARBA00022527"/>
    </source>
</evidence>
<dbReference type="GO" id="GO:0032968">
    <property type="term" value="P:positive regulation of transcription elongation by RNA polymerase II"/>
    <property type="evidence" value="ECO:0007669"/>
    <property type="project" value="TreeGrafter"/>
</dbReference>
<comment type="similarity">
    <text evidence="2">Belongs to the protein kinase superfamily. CMGC Ser/Thr protein kinase family. CDC2/CDKX subfamily.</text>
</comment>
<feature type="binding site" evidence="9">
    <location>
        <position position="34"/>
    </location>
    <ligand>
        <name>ATP</name>
        <dbReference type="ChEBI" id="CHEBI:30616"/>
    </ligand>
</feature>
<dbReference type="SUPFAM" id="SSF56112">
    <property type="entry name" value="Protein kinase-like (PK-like)"/>
    <property type="match status" value="1"/>
</dbReference>
<keyword evidence="6 12" id="KW-0418">Kinase</keyword>
<dbReference type="PROSITE" id="PS00108">
    <property type="entry name" value="PROTEIN_KINASE_ST"/>
    <property type="match status" value="1"/>
</dbReference>
<dbReference type="GO" id="GO:0005634">
    <property type="term" value="C:nucleus"/>
    <property type="evidence" value="ECO:0007669"/>
    <property type="project" value="UniProtKB-SubCell"/>
</dbReference>
<evidence type="ECO:0000256" key="6">
    <source>
        <dbReference type="ARBA" id="ARBA00022777"/>
    </source>
</evidence>
<organism evidence="12">
    <name type="scientific">Encephalitozoon cuniculi</name>
    <name type="common">Microsporidian parasite</name>
    <dbReference type="NCBI Taxonomy" id="6035"/>
    <lineage>
        <taxon>Eukaryota</taxon>
        <taxon>Fungi</taxon>
        <taxon>Fungi incertae sedis</taxon>
        <taxon>Microsporidia</taxon>
        <taxon>Unikaryonidae</taxon>
        <taxon>Encephalitozoon</taxon>
    </lineage>
</organism>
<evidence type="ECO:0000259" key="11">
    <source>
        <dbReference type="PROSITE" id="PS50011"/>
    </source>
</evidence>
<protein>
    <submittedName>
        <fullName evidence="12">Cell cycle protein kinase</fullName>
    </submittedName>
</protein>
<dbReference type="GO" id="GO:0000307">
    <property type="term" value="C:cyclin-dependent protein kinase holoenzyme complex"/>
    <property type="evidence" value="ECO:0007669"/>
    <property type="project" value="TreeGrafter"/>
</dbReference>
<keyword evidence="7 9" id="KW-0067">ATP-binding</keyword>
<dbReference type="VEuPathDB" id="MicrosporidiaDB:M970_081790"/>
<name>M1K2R1_ENCCN</name>
<dbReference type="FunFam" id="1.10.510.10:FF:000624">
    <property type="entry name" value="Mitogen-activated protein kinase"/>
    <property type="match status" value="1"/>
</dbReference>
<dbReference type="PANTHER" id="PTHR24056">
    <property type="entry name" value="CELL DIVISION PROTEIN KINASE"/>
    <property type="match status" value="1"/>
</dbReference>
<evidence type="ECO:0000256" key="1">
    <source>
        <dbReference type="ARBA" id="ARBA00004123"/>
    </source>
</evidence>
<dbReference type="InterPro" id="IPR011009">
    <property type="entry name" value="Kinase-like_dom_sf"/>
</dbReference>
<evidence type="ECO:0000256" key="10">
    <source>
        <dbReference type="RuleBase" id="RU000304"/>
    </source>
</evidence>
<feature type="domain" description="Protein kinase" evidence="11">
    <location>
        <begin position="4"/>
        <end position="288"/>
    </location>
</feature>
<evidence type="ECO:0000313" key="12">
    <source>
        <dbReference type="EMBL" id="AGE95083.1"/>
    </source>
</evidence>
<keyword evidence="8" id="KW-0539">Nucleus</keyword>
<reference evidence="12" key="1">
    <citation type="journal article" date="2013" name="Eukaryot. Cell">
        <title>Extremely Reduced Levels of Heterozygosity in the Vertebrate Pathogen Encephalitozoon cuniculi.</title>
        <authorList>
            <person name="Selman M."/>
            <person name="Sak B."/>
            <person name="Kvac M."/>
            <person name="Farinelli L."/>
            <person name="Weiss L.M."/>
            <person name="Corradi N."/>
        </authorList>
    </citation>
    <scope>NUCLEOTIDE SEQUENCE</scope>
</reference>
<dbReference type="PANTHER" id="PTHR24056:SF546">
    <property type="entry name" value="CYCLIN-DEPENDENT KINASE 12"/>
    <property type="match status" value="1"/>
</dbReference>
<dbReference type="Pfam" id="PF00069">
    <property type="entry name" value="Pkinase"/>
    <property type="match status" value="1"/>
</dbReference>
<dbReference type="InterPro" id="IPR000719">
    <property type="entry name" value="Prot_kinase_dom"/>
</dbReference>
<evidence type="ECO:0000256" key="5">
    <source>
        <dbReference type="ARBA" id="ARBA00022741"/>
    </source>
</evidence>
<keyword evidence="5 9" id="KW-0547">Nucleotide-binding</keyword>
<dbReference type="EMBL" id="KC513605">
    <property type="protein sequence ID" value="AGE95083.1"/>
    <property type="molecule type" value="Genomic_DNA"/>
</dbReference>
<comment type="subcellular location">
    <subcellularLocation>
        <location evidence="1">Nucleus</location>
    </subcellularLocation>
</comment>
<dbReference type="AlphaFoldDB" id="M1K2R1"/>
<accession>M1K2R1</accession>
<dbReference type="InterPro" id="IPR008271">
    <property type="entry name" value="Ser/Thr_kinase_AS"/>
</dbReference>
<proteinExistence type="inferred from homology"/>
<dbReference type="VEuPathDB" id="MicrosporidiaDB:AEWQ_081800"/>
<evidence type="ECO:0000256" key="7">
    <source>
        <dbReference type="ARBA" id="ARBA00022840"/>
    </source>
</evidence>
<dbReference type="VEuPathDB" id="MicrosporidiaDB:AEWR_081790"/>
<dbReference type="InterPro" id="IPR017441">
    <property type="entry name" value="Protein_kinase_ATP_BS"/>
</dbReference>
<gene>
    <name evidence="12" type="ORF">ECU08_1790</name>
</gene>
<dbReference type="PROSITE" id="PS50011">
    <property type="entry name" value="PROTEIN_KINASE_DOM"/>
    <property type="match status" value="1"/>
</dbReference>